<organism evidence="6 7">
    <name type="scientific">Cryobacterium frigoriphilum</name>
    <dbReference type="NCBI Taxonomy" id="1259150"/>
    <lineage>
        <taxon>Bacteria</taxon>
        <taxon>Bacillati</taxon>
        <taxon>Actinomycetota</taxon>
        <taxon>Actinomycetes</taxon>
        <taxon>Micrococcales</taxon>
        <taxon>Microbacteriaceae</taxon>
        <taxon>Cryobacterium</taxon>
    </lineage>
</organism>
<dbReference type="EMBL" id="SOHE01000050">
    <property type="protein sequence ID" value="TFD49289.1"/>
    <property type="molecule type" value="Genomic_DNA"/>
</dbReference>
<accession>A0A4R8ZZ53</accession>
<dbReference type="Gene3D" id="3.40.50.1820">
    <property type="entry name" value="alpha/beta hydrolase"/>
    <property type="match status" value="1"/>
</dbReference>
<keyword evidence="7" id="KW-1185">Reference proteome</keyword>
<evidence type="ECO:0000313" key="6">
    <source>
        <dbReference type="EMBL" id="TFD49289.1"/>
    </source>
</evidence>
<dbReference type="GO" id="GO:0016787">
    <property type="term" value="F:hydrolase activity"/>
    <property type="evidence" value="ECO:0007669"/>
    <property type="project" value="UniProtKB-KW"/>
</dbReference>
<evidence type="ECO:0000256" key="4">
    <source>
        <dbReference type="SAM" id="SignalP"/>
    </source>
</evidence>
<protein>
    <submittedName>
        <fullName evidence="6">Alpha/beta hydrolase</fullName>
    </submittedName>
</protein>
<dbReference type="InterPro" id="IPR051601">
    <property type="entry name" value="Serine_prot/Carboxylest_S33"/>
</dbReference>
<proteinExistence type="inferred from homology"/>
<dbReference type="Pfam" id="PF08386">
    <property type="entry name" value="Abhydrolase_4"/>
    <property type="match status" value="1"/>
</dbReference>
<evidence type="ECO:0000313" key="7">
    <source>
        <dbReference type="Proteomes" id="UP000297447"/>
    </source>
</evidence>
<dbReference type="InterPro" id="IPR029058">
    <property type="entry name" value="AB_hydrolase_fold"/>
</dbReference>
<dbReference type="AlphaFoldDB" id="A0A4R8ZZ53"/>
<dbReference type="Proteomes" id="UP000297447">
    <property type="component" value="Unassembled WGS sequence"/>
</dbReference>
<keyword evidence="3 6" id="KW-0378">Hydrolase</keyword>
<comment type="similarity">
    <text evidence="1">Belongs to the peptidase S33 family.</text>
</comment>
<keyword evidence="2 4" id="KW-0732">Signal</keyword>
<dbReference type="InterPro" id="IPR013595">
    <property type="entry name" value="Pept_S33_TAP-like_C"/>
</dbReference>
<feature type="domain" description="Peptidase S33 tripeptidyl aminopeptidase-like C-terminal" evidence="5">
    <location>
        <begin position="415"/>
        <end position="516"/>
    </location>
</feature>
<feature type="signal peptide" evidence="4">
    <location>
        <begin position="1"/>
        <end position="38"/>
    </location>
</feature>
<dbReference type="PROSITE" id="PS51257">
    <property type="entry name" value="PROKAR_LIPOPROTEIN"/>
    <property type="match status" value="1"/>
</dbReference>
<evidence type="ECO:0000256" key="1">
    <source>
        <dbReference type="ARBA" id="ARBA00010088"/>
    </source>
</evidence>
<feature type="chain" id="PRO_5020530514" evidence="4">
    <location>
        <begin position="39"/>
        <end position="516"/>
    </location>
</feature>
<gene>
    <name evidence="6" type="ORF">E3T55_11545</name>
</gene>
<name>A0A4R8ZZ53_9MICO</name>
<sequence length="516" mass="54290">MHQVKTRTRRRTHLLATSAAIVAVALALSGCSGFFQQAAPSTSTPTGESVEGDLEPFYGQVLAWENCGDGLQCSTATAPLNWDDPDQGEIELALVRQVATGDRIGSLLVNPGGPGASGYDAVATSVDFVTDDKLQAGFDVVGFDPRGVGRSTPVSCYDDADMDSFLYDIIDAPRGTDEWIAKSETVSADFGAACSSSTGALLEYVDTENAARDLDLLRATLGDEKLNYLGYSYGTFLGATYAELYPDNVGRLVLDGALDPSTSNFDVTKTQAVGFENALRAYLGACLEGAECPFDGTVDDALGTVAALLASVDASPIAAADGRELGSGALLTAIIYPLYSQSSWPVLSEMFTAVMFGSADEAFSLADGYNGRNADGSYRDNSTEAFLSINCMDYAYNDDPAAMRAQAAEISAAAPIIGTYLSFGDIGCANWPYAFEGEREPIHAAGAAPILVIGTTNDPATPYVWAQNLAEQLDSGQLVTYEGEGHTAYNKSNQCVNDTVDAYLLEGTVPATDPLC</sequence>
<comment type="caution">
    <text evidence="6">The sequence shown here is derived from an EMBL/GenBank/DDBJ whole genome shotgun (WGS) entry which is preliminary data.</text>
</comment>
<dbReference type="PANTHER" id="PTHR43248:SF29">
    <property type="entry name" value="TRIPEPTIDYL AMINOPEPTIDASE"/>
    <property type="match status" value="1"/>
</dbReference>
<dbReference type="OrthoDB" id="3252468at2"/>
<evidence type="ECO:0000256" key="3">
    <source>
        <dbReference type="ARBA" id="ARBA00022801"/>
    </source>
</evidence>
<reference evidence="6 7" key="1">
    <citation type="submission" date="2019-03" db="EMBL/GenBank/DDBJ databases">
        <title>Genomics of glacier-inhabiting Cryobacterium strains.</title>
        <authorList>
            <person name="Liu Q."/>
            <person name="Xin Y.-H."/>
        </authorList>
    </citation>
    <scope>NUCLEOTIDE SEQUENCE [LARGE SCALE GENOMIC DNA]</scope>
    <source>
        <strain evidence="6 7">Hh14</strain>
    </source>
</reference>
<evidence type="ECO:0000259" key="5">
    <source>
        <dbReference type="Pfam" id="PF08386"/>
    </source>
</evidence>
<dbReference type="PANTHER" id="PTHR43248">
    <property type="entry name" value="2-SUCCINYL-6-HYDROXY-2,4-CYCLOHEXADIENE-1-CARBOXYLATE SYNTHASE"/>
    <property type="match status" value="1"/>
</dbReference>
<evidence type="ECO:0000256" key="2">
    <source>
        <dbReference type="ARBA" id="ARBA00022729"/>
    </source>
</evidence>
<dbReference type="SUPFAM" id="SSF53474">
    <property type="entry name" value="alpha/beta-Hydrolases"/>
    <property type="match status" value="1"/>
</dbReference>